<dbReference type="AlphaFoldDB" id="A0A9P0KZB3"/>
<accession>A0A9P0KZB3</accession>
<proteinExistence type="predicted"/>
<dbReference type="Proteomes" id="UP001152888">
    <property type="component" value="Unassembled WGS sequence"/>
</dbReference>
<name>A0A9P0KZB3_ACAOB</name>
<evidence type="ECO:0000313" key="1">
    <source>
        <dbReference type="EMBL" id="CAH1986086.1"/>
    </source>
</evidence>
<dbReference type="EMBL" id="CAKOFQ010006992">
    <property type="protein sequence ID" value="CAH1986086.1"/>
    <property type="molecule type" value="Genomic_DNA"/>
</dbReference>
<organism evidence="1 2">
    <name type="scientific">Acanthoscelides obtectus</name>
    <name type="common">Bean weevil</name>
    <name type="synonym">Bruchus obtectus</name>
    <dbReference type="NCBI Taxonomy" id="200917"/>
    <lineage>
        <taxon>Eukaryota</taxon>
        <taxon>Metazoa</taxon>
        <taxon>Ecdysozoa</taxon>
        <taxon>Arthropoda</taxon>
        <taxon>Hexapoda</taxon>
        <taxon>Insecta</taxon>
        <taxon>Pterygota</taxon>
        <taxon>Neoptera</taxon>
        <taxon>Endopterygota</taxon>
        <taxon>Coleoptera</taxon>
        <taxon>Polyphaga</taxon>
        <taxon>Cucujiformia</taxon>
        <taxon>Chrysomeloidea</taxon>
        <taxon>Chrysomelidae</taxon>
        <taxon>Bruchinae</taxon>
        <taxon>Bruchini</taxon>
        <taxon>Acanthoscelides</taxon>
    </lineage>
</organism>
<sequence>MYTEKELVQTLTATTSIFRAASTANSGISIKDAVKYSSIAINTPPPLEQPVVT</sequence>
<reference evidence="1" key="1">
    <citation type="submission" date="2022-03" db="EMBL/GenBank/DDBJ databases">
        <authorList>
            <person name="Sayadi A."/>
        </authorList>
    </citation>
    <scope>NUCLEOTIDE SEQUENCE</scope>
</reference>
<comment type="caution">
    <text evidence="1">The sequence shown here is derived from an EMBL/GenBank/DDBJ whole genome shotgun (WGS) entry which is preliminary data.</text>
</comment>
<protein>
    <submittedName>
        <fullName evidence="1">Uncharacterized protein</fullName>
    </submittedName>
</protein>
<gene>
    <name evidence="1" type="ORF">ACAOBT_LOCUS17047</name>
</gene>
<keyword evidence="2" id="KW-1185">Reference proteome</keyword>
<evidence type="ECO:0000313" key="2">
    <source>
        <dbReference type="Proteomes" id="UP001152888"/>
    </source>
</evidence>